<dbReference type="CDD" id="cd04471">
    <property type="entry name" value="S1_RNase_R"/>
    <property type="match status" value="1"/>
</dbReference>
<dbReference type="RefSeq" id="WP_207162730.1">
    <property type="nucleotide sequence ID" value="NZ_CP071382.1"/>
</dbReference>
<dbReference type="EMBL" id="CP071382">
    <property type="protein sequence ID" value="QSV44916.1"/>
    <property type="molecule type" value="Genomic_DNA"/>
</dbReference>
<dbReference type="InterPro" id="IPR013223">
    <property type="entry name" value="RNase_B_OB_dom"/>
</dbReference>
<dbReference type="SMART" id="SM00357">
    <property type="entry name" value="CSP"/>
    <property type="match status" value="2"/>
</dbReference>
<evidence type="ECO:0000313" key="12">
    <source>
        <dbReference type="Proteomes" id="UP000663651"/>
    </source>
</evidence>
<keyword evidence="12" id="KW-1185">Reference proteome</keyword>
<dbReference type="NCBIfam" id="TIGR00358">
    <property type="entry name" value="3_prime_RNase"/>
    <property type="match status" value="1"/>
</dbReference>
<evidence type="ECO:0000313" key="11">
    <source>
        <dbReference type="EMBL" id="QSV44916.1"/>
    </source>
</evidence>
<evidence type="ECO:0000256" key="5">
    <source>
        <dbReference type="ARBA" id="ARBA00022801"/>
    </source>
</evidence>
<dbReference type="InterPro" id="IPR050180">
    <property type="entry name" value="RNR_Ribonuclease"/>
</dbReference>
<proteinExistence type="inferred from homology"/>
<feature type="domain" description="S1 motif" evidence="10">
    <location>
        <begin position="622"/>
        <end position="703"/>
    </location>
</feature>
<feature type="compositionally biased region" description="Gly residues" evidence="9">
    <location>
        <begin position="758"/>
        <end position="767"/>
    </location>
</feature>
<keyword evidence="7 8" id="KW-0694">RNA-binding</keyword>
<reference evidence="11 12" key="1">
    <citation type="submission" date="2021-03" db="EMBL/GenBank/DDBJ databases">
        <title>Geobacter metallireducens gen. nov. sp. nov., a microorganism capable of coupling the complete oxidation of organic compounds to the reduction of iron and other metals.</title>
        <authorList>
            <person name="Li Y."/>
        </authorList>
    </citation>
    <scope>NUCLEOTIDE SEQUENCE [LARGE SCALE GENOMIC DNA]</scope>
    <source>
        <strain evidence="11 12">Jerry-YX</strain>
    </source>
</reference>
<organism evidence="11 12">
    <name type="scientific">Geobacter benzoatilyticus</name>
    <dbReference type="NCBI Taxonomy" id="2815309"/>
    <lineage>
        <taxon>Bacteria</taxon>
        <taxon>Pseudomonadati</taxon>
        <taxon>Thermodesulfobacteriota</taxon>
        <taxon>Desulfuromonadia</taxon>
        <taxon>Geobacterales</taxon>
        <taxon>Geobacteraceae</taxon>
        <taxon>Geobacter</taxon>
    </lineage>
</organism>
<feature type="region of interest" description="Disordered" evidence="9">
    <location>
        <begin position="708"/>
        <end position="767"/>
    </location>
</feature>
<dbReference type="Pfam" id="PF00575">
    <property type="entry name" value="S1"/>
    <property type="match status" value="1"/>
</dbReference>
<evidence type="ECO:0000256" key="6">
    <source>
        <dbReference type="ARBA" id="ARBA00022839"/>
    </source>
</evidence>
<dbReference type="HAMAP" id="MF_01895">
    <property type="entry name" value="RNase_R"/>
    <property type="match status" value="1"/>
</dbReference>
<keyword evidence="4 8" id="KW-0540">Nuclease</keyword>
<protein>
    <recommendedName>
        <fullName evidence="8">Ribonuclease R</fullName>
        <shortName evidence="8">RNase R</shortName>
        <ecNumber evidence="8">3.1.13.1</ecNumber>
    </recommendedName>
</protein>
<sequence length="767" mass="86119">MKRNRETIQAAIREHGGSALFRELMQVFGVTKGERKSFKAFVDKLVSEGHLVRFKGNRYALTDGENLVTGRLSCHPDGYGFVIPEGGGDDVYIPARALAGSMHGDTVEVRVETFKAGGKKEGRIVRTVERGQTRVVGRFEQLRGFGVVVPDETRISQQIVIPRKGIGRAREGEVVVAEITAYPSEKRRPEGHIVEILGFPDDPEVEVKTIIAKHGLPFEFPADVLNEARAVPQAIGEKDLKGRTDLRDIVTVTIDGETARDFDDAVAVRKERGGNIRLWVSIADVSHYVKPDAPLDREAYLRGTSVYFPDRCIPMLPEELSNGICSLNPRVDRLTLTAEMVFTRGGVMKEASFYPSVIKSDARLTYTIVKKILVDGDVEAIAPHKELVPHLEAMRELAQRLTDKRRKRGSIDFDLPEPQIILDLQGETVDIVQAERNLAHRIIEEFMLAANEAVASHIEAKEIPSLYRVHEPPDPAKLMDFQEFIFNFGFHFRMDGDRVEPAEIQRLLTETEGTPEERMINQVLLRCMKQARYSHENLGHFGLAARCYTHFTSPIRRYPDLVVHRILKALLAGKITAKDIERLETSLPETAGQTSRRERVAMEAEREIVALKKAQFMLQKIGEDFDGYITGVTSFGLFVELTELFVEGMVHISTMKDDFYRYVEKQHSLVGERLKETYRIGDKIRVTVASVSIEKKQIEFVLAGLHERRPGAAPPPGAEEYPHIPVAGKRPRVLEERRQQTKGGKKAGSRGGRKESGKGGGGRGRRR</sequence>
<gene>
    <name evidence="8 11" type="primary">rnr</name>
    <name evidence="11" type="ORF">JZM60_12240</name>
</gene>
<dbReference type="PROSITE" id="PS01175">
    <property type="entry name" value="RIBONUCLEASE_II"/>
    <property type="match status" value="1"/>
</dbReference>
<evidence type="ECO:0000256" key="9">
    <source>
        <dbReference type="SAM" id="MobiDB-lite"/>
    </source>
</evidence>
<keyword evidence="6 8" id="KW-0269">Exonuclease</keyword>
<evidence type="ECO:0000256" key="1">
    <source>
        <dbReference type="ARBA" id="ARBA00001849"/>
    </source>
</evidence>
<dbReference type="SMART" id="SM00316">
    <property type="entry name" value="S1"/>
    <property type="match status" value="1"/>
</dbReference>
<evidence type="ECO:0000256" key="8">
    <source>
        <dbReference type="HAMAP-Rule" id="MF_01895"/>
    </source>
</evidence>
<dbReference type="InterPro" id="IPR011805">
    <property type="entry name" value="RNase_R"/>
</dbReference>
<dbReference type="EC" id="3.1.13.1" evidence="8"/>
<dbReference type="InterPro" id="IPR001900">
    <property type="entry name" value="RNase_II/R"/>
</dbReference>
<dbReference type="InterPro" id="IPR004476">
    <property type="entry name" value="RNase_II/RNase_R"/>
</dbReference>
<keyword evidence="5 8" id="KW-0378">Hydrolase</keyword>
<dbReference type="Pfam" id="PF08206">
    <property type="entry name" value="OB_RNB"/>
    <property type="match status" value="1"/>
</dbReference>
<dbReference type="Pfam" id="PF00773">
    <property type="entry name" value="RNB"/>
    <property type="match status" value="1"/>
</dbReference>
<comment type="catalytic activity">
    <reaction evidence="1 8">
        <text>Exonucleolytic cleavage in the 3'- to 5'-direction to yield nucleoside 5'-phosphates.</text>
        <dbReference type="EC" id="3.1.13.1"/>
    </reaction>
</comment>
<dbReference type="NCBIfam" id="TIGR02063">
    <property type="entry name" value="RNase_R"/>
    <property type="match status" value="1"/>
</dbReference>
<dbReference type="InterPro" id="IPR003029">
    <property type="entry name" value="S1_domain"/>
</dbReference>
<dbReference type="Proteomes" id="UP000663651">
    <property type="component" value="Chromosome"/>
</dbReference>
<dbReference type="PANTHER" id="PTHR23355">
    <property type="entry name" value="RIBONUCLEASE"/>
    <property type="match status" value="1"/>
</dbReference>
<name>A0ABX7Q1C6_9BACT</name>
<accession>A0ABX7Q1C6</accession>
<dbReference type="Gene3D" id="2.40.50.140">
    <property type="entry name" value="Nucleic acid-binding proteins"/>
    <property type="match status" value="2"/>
</dbReference>
<dbReference type="PANTHER" id="PTHR23355:SF9">
    <property type="entry name" value="DIS3-LIKE EXONUCLEASE 2"/>
    <property type="match status" value="1"/>
</dbReference>
<dbReference type="SMART" id="SM00955">
    <property type="entry name" value="RNB"/>
    <property type="match status" value="1"/>
</dbReference>
<dbReference type="InterPro" id="IPR022966">
    <property type="entry name" value="RNase_II/R_CS"/>
</dbReference>
<dbReference type="InterPro" id="IPR040476">
    <property type="entry name" value="CSD2"/>
</dbReference>
<evidence type="ECO:0000256" key="2">
    <source>
        <dbReference type="ARBA" id="ARBA00004496"/>
    </source>
</evidence>
<keyword evidence="3 8" id="KW-0963">Cytoplasm</keyword>
<evidence type="ECO:0000256" key="7">
    <source>
        <dbReference type="ARBA" id="ARBA00022884"/>
    </source>
</evidence>
<dbReference type="SUPFAM" id="SSF50249">
    <property type="entry name" value="Nucleic acid-binding proteins"/>
    <property type="match status" value="4"/>
</dbReference>
<dbReference type="Pfam" id="PF17876">
    <property type="entry name" value="CSD2"/>
    <property type="match status" value="1"/>
</dbReference>
<dbReference type="InterPro" id="IPR011129">
    <property type="entry name" value="CSD"/>
</dbReference>
<dbReference type="InterPro" id="IPR012340">
    <property type="entry name" value="NA-bd_OB-fold"/>
</dbReference>
<comment type="similarity">
    <text evidence="8">Belongs to the RNR ribonuclease family. RNase R subfamily.</text>
</comment>
<evidence type="ECO:0000256" key="4">
    <source>
        <dbReference type="ARBA" id="ARBA00022722"/>
    </source>
</evidence>
<comment type="subcellular location">
    <subcellularLocation>
        <location evidence="2 8">Cytoplasm</location>
    </subcellularLocation>
</comment>
<dbReference type="PROSITE" id="PS50126">
    <property type="entry name" value="S1"/>
    <property type="match status" value="1"/>
</dbReference>
<evidence type="ECO:0000259" key="10">
    <source>
        <dbReference type="PROSITE" id="PS50126"/>
    </source>
</evidence>
<evidence type="ECO:0000256" key="3">
    <source>
        <dbReference type="ARBA" id="ARBA00022490"/>
    </source>
</evidence>
<comment type="function">
    <text evidence="8">3'-5' exoribonuclease that releases 5'-nucleoside monophosphates and is involved in maturation of structured RNAs.</text>
</comment>